<keyword evidence="4 7" id="KW-0067">ATP-binding</keyword>
<dbReference type="InterPro" id="IPR016151">
    <property type="entry name" value="DNA_mismatch_repair_MutS_N"/>
</dbReference>
<dbReference type="SMART" id="SM00533">
    <property type="entry name" value="MUTSd"/>
    <property type="match status" value="1"/>
</dbReference>
<dbReference type="InterPro" id="IPR036678">
    <property type="entry name" value="MutS_con_dom_sf"/>
</dbReference>
<dbReference type="HAMAP" id="MF_00096">
    <property type="entry name" value="MutS"/>
    <property type="match status" value="1"/>
</dbReference>
<dbReference type="InterPro" id="IPR007860">
    <property type="entry name" value="DNA_mmatch_repair_MutS_con_dom"/>
</dbReference>
<dbReference type="FunFam" id="3.40.50.300:FF:000870">
    <property type="entry name" value="MutS protein homolog 4"/>
    <property type="match status" value="1"/>
</dbReference>
<dbReference type="PANTHER" id="PTHR11361">
    <property type="entry name" value="DNA MISMATCH REPAIR PROTEIN MUTS FAMILY MEMBER"/>
    <property type="match status" value="1"/>
</dbReference>
<protein>
    <recommendedName>
        <fullName evidence="7 8">DNA mismatch repair protein MutS</fullName>
    </recommendedName>
</protein>
<dbReference type="EMBL" id="QGMZ01000012">
    <property type="protein sequence ID" value="PWR75144.1"/>
    <property type="molecule type" value="Genomic_DNA"/>
</dbReference>
<dbReference type="GO" id="GO:0030983">
    <property type="term" value="F:mismatched DNA binding"/>
    <property type="evidence" value="ECO:0007669"/>
    <property type="project" value="InterPro"/>
</dbReference>
<evidence type="ECO:0000256" key="6">
    <source>
        <dbReference type="ARBA" id="ARBA00023204"/>
    </source>
</evidence>
<evidence type="ECO:0000256" key="8">
    <source>
        <dbReference type="NCBIfam" id="TIGR01070"/>
    </source>
</evidence>
<evidence type="ECO:0000256" key="4">
    <source>
        <dbReference type="ARBA" id="ARBA00022840"/>
    </source>
</evidence>
<evidence type="ECO:0000256" key="9">
    <source>
        <dbReference type="RuleBase" id="RU003756"/>
    </source>
</evidence>
<organism evidence="12 13">
    <name type="scientific">Methanospirillum stamsii</name>
    <dbReference type="NCBI Taxonomy" id="1277351"/>
    <lineage>
        <taxon>Archaea</taxon>
        <taxon>Methanobacteriati</taxon>
        <taxon>Methanobacteriota</taxon>
        <taxon>Stenosarchaea group</taxon>
        <taxon>Methanomicrobia</taxon>
        <taxon>Methanomicrobiales</taxon>
        <taxon>Methanospirillaceae</taxon>
        <taxon>Methanospirillum</taxon>
    </lineage>
</organism>
<dbReference type="Proteomes" id="UP000245934">
    <property type="component" value="Unassembled WGS sequence"/>
</dbReference>
<dbReference type="GO" id="GO:0140664">
    <property type="term" value="F:ATP-dependent DNA damage sensor activity"/>
    <property type="evidence" value="ECO:0007669"/>
    <property type="project" value="InterPro"/>
</dbReference>
<gene>
    <name evidence="7" type="primary">mutS</name>
    <name evidence="12" type="ORF">DLD82_06070</name>
</gene>
<dbReference type="InterPro" id="IPR027417">
    <property type="entry name" value="P-loop_NTPase"/>
</dbReference>
<proteinExistence type="inferred from homology"/>
<dbReference type="InterPro" id="IPR000432">
    <property type="entry name" value="DNA_mismatch_repair_MutS_C"/>
</dbReference>
<dbReference type="Gene3D" id="1.10.1420.10">
    <property type="match status" value="2"/>
</dbReference>
<dbReference type="InterPro" id="IPR007695">
    <property type="entry name" value="DNA_mismatch_repair_MutS-lik_N"/>
</dbReference>
<dbReference type="Pfam" id="PF00488">
    <property type="entry name" value="MutS_V"/>
    <property type="match status" value="1"/>
</dbReference>
<dbReference type="Pfam" id="PF05190">
    <property type="entry name" value="MutS_IV"/>
    <property type="match status" value="1"/>
</dbReference>
<dbReference type="GeneID" id="97609048"/>
<accession>A0A2V2N4Y8</accession>
<evidence type="ECO:0000313" key="12">
    <source>
        <dbReference type="EMBL" id="PWR75144.1"/>
    </source>
</evidence>
<keyword evidence="6 7" id="KW-0234">DNA repair</keyword>
<dbReference type="GO" id="GO:0005524">
    <property type="term" value="F:ATP binding"/>
    <property type="evidence" value="ECO:0007669"/>
    <property type="project" value="UniProtKB-UniRule"/>
</dbReference>
<keyword evidence="13" id="KW-1185">Reference proteome</keyword>
<evidence type="ECO:0000256" key="3">
    <source>
        <dbReference type="ARBA" id="ARBA00022763"/>
    </source>
</evidence>
<evidence type="ECO:0000313" key="13">
    <source>
        <dbReference type="Proteomes" id="UP000245934"/>
    </source>
</evidence>
<comment type="caution">
    <text evidence="12">The sequence shown here is derived from an EMBL/GenBank/DDBJ whole genome shotgun (WGS) entry which is preliminary data.</text>
</comment>
<dbReference type="InterPro" id="IPR005748">
    <property type="entry name" value="DNA_mismatch_repair_MutS"/>
</dbReference>
<dbReference type="InterPro" id="IPR007861">
    <property type="entry name" value="DNA_mismatch_repair_MutS_clamp"/>
</dbReference>
<dbReference type="SMART" id="SM00534">
    <property type="entry name" value="MUTSac"/>
    <property type="match status" value="1"/>
</dbReference>
<dbReference type="SUPFAM" id="SSF55271">
    <property type="entry name" value="DNA repair protein MutS, domain I"/>
    <property type="match status" value="1"/>
</dbReference>
<dbReference type="PANTHER" id="PTHR11361:SF34">
    <property type="entry name" value="DNA MISMATCH REPAIR PROTEIN MSH1, MITOCHONDRIAL"/>
    <property type="match status" value="1"/>
</dbReference>
<dbReference type="OrthoDB" id="146065at2157"/>
<dbReference type="PROSITE" id="PS00486">
    <property type="entry name" value="DNA_MISMATCH_REPAIR_2"/>
    <property type="match status" value="1"/>
</dbReference>
<dbReference type="InterPro" id="IPR045076">
    <property type="entry name" value="MutS"/>
</dbReference>
<dbReference type="Pfam" id="PF01624">
    <property type="entry name" value="MutS_I"/>
    <property type="match status" value="1"/>
</dbReference>
<reference evidence="12 13" key="1">
    <citation type="submission" date="2018-05" db="EMBL/GenBank/DDBJ databases">
        <title>Draft genome of Methanospirillum stamsii Pt1.</title>
        <authorList>
            <person name="Dueholm M.S."/>
            <person name="Nielsen P.H."/>
            <person name="Bakmann L.F."/>
            <person name="Otzen D.E."/>
        </authorList>
    </citation>
    <scope>NUCLEOTIDE SEQUENCE [LARGE SCALE GENOMIC DNA]</scope>
    <source>
        <strain evidence="12 13">Pt1</strain>
    </source>
</reference>
<dbReference type="GO" id="GO:0006298">
    <property type="term" value="P:mismatch repair"/>
    <property type="evidence" value="ECO:0007669"/>
    <property type="project" value="UniProtKB-UniRule"/>
</dbReference>
<feature type="domain" description="DNA mismatch repair proteins mutS family" evidence="11">
    <location>
        <begin position="716"/>
        <end position="732"/>
    </location>
</feature>
<evidence type="ECO:0000256" key="7">
    <source>
        <dbReference type="HAMAP-Rule" id="MF_00096"/>
    </source>
</evidence>
<dbReference type="InterPro" id="IPR017261">
    <property type="entry name" value="DNA_mismatch_repair_MutS/MSH"/>
</dbReference>
<dbReference type="RefSeq" id="WP_109940222.1">
    <property type="nucleotide sequence ID" value="NZ_CP176366.1"/>
</dbReference>
<sequence length="892" mass="98692">MSDPAAQKETGQKGSTEKPGKITPAMQQFYDAKKQYPDCVIFFRMGDFYETFCDDARICARVLDITLTSRGRMPDGQEIPLAGVPYHALDTYLSRMISKGYKVAICEQVEDPKKAKGIVKRAVVRVVTPGTVIDAALLSTEKARYLMAVYPDLKKKRVGLSFIDISIGDFQFTEIPSQDMNDGIRSEAARYHPSECIVPEGTGEDLIRFLHLALSLVSSQNPTLFTQESAEEALCRQFGIKEPEDLPCAGYPAGTIAAGAALLYAQKTQFDSLSHIRSVHRSDIGSQLVLDAVTLRNLEVLQNIRDRTEEGTLVATIDMTLTPMGRRLLRRRIAAPLLDPGAINRRLDAVSYCIDRSAVRDEVRTRIHRFPDLERIAGRVSYGNASPRDLVTLASANESVKNLKLVFSTEHDIPEELSDAIAGIRDITPLADIITKAIVEDPPALVRKGGVIQDGYHEELDHLRTISRNGKQWIADLEQQEKERTGIKSLKIKYNAVFGYYIEITKANLASVPDDYERRQTTANGERYTVPALREMESQIATADERLLSLEEEIFKEILELASKEVPALQEIAHAIGKIDLYAGLAEAALKHQYVRPELVDEPTLLIREGRHPVVESSIGGGFVPNDAELSAGSDQILIITGANMAGKSTYMRSVALSIILAQMGSYVPATYARVGVVDRIFTRVGAFDDLASGQSTFMVEMIELATILNHATERSLVVLDEIGRGTSTLDGYCIAKAVLEHLHGKRSKGPRCLFATHFHEIVGIEADLKRVRNCHFAVKETDKDVIFLRKLVPGATDRSYGIHVAQLAGVPASVVTRSEELMKRIMSGEDLMGGSVKRYTQMILLDAGNDPVRESRPDPLREELRSLQVNEITPMQALTILSGLQEKARHP</sequence>
<evidence type="ECO:0000256" key="1">
    <source>
        <dbReference type="ARBA" id="ARBA00006271"/>
    </source>
</evidence>
<dbReference type="Gene3D" id="3.40.1170.10">
    <property type="entry name" value="DNA repair protein MutS, domain I"/>
    <property type="match status" value="1"/>
</dbReference>
<dbReference type="SUPFAM" id="SSF52540">
    <property type="entry name" value="P-loop containing nucleoside triphosphate hydrolases"/>
    <property type="match status" value="1"/>
</dbReference>
<dbReference type="NCBIfam" id="NF003810">
    <property type="entry name" value="PRK05399.1"/>
    <property type="match status" value="1"/>
</dbReference>
<dbReference type="InterPro" id="IPR007696">
    <property type="entry name" value="DNA_mismatch_repair_MutS_core"/>
</dbReference>
<dbReference type="Gene3D" id="3.30.420.110">
    <property type="entry name" value="MutS, connector domain"/>
    <property type="match status" value="1"/>
</dbReference>
<comment type="similarity">
    <text evidence="1 7 9">Belongs to the DNA mismatch repair MutS family.</text>
</comment>
<evidence type="ECO:0000256" key="10">
    <source>
        <dbReference type="SAM" id="MobiDB-lite"/>
    </source>
</evidence>
<dbReference type="InterPro" id="IPR036187">
    <property type="entry name" value="DNA_mismatch_repair_MutS_sf"/>
</dbReference>
<evidence type="ECO:0000256" key="5">
    <source>
        <dbReference type="ARBA" id="ARBA00023125"/>
    </source>
</evidence>
<keyword evidence="3 7" id="KW-0227">DNA damage</keyword>
<dbReference type="PIRSF" id="PIRSF037677">
    <property type="entry name" value="DNA_mis_repair_Msh6"/>
    <property type="match status" value="1"/>
</dbReference>
<dbReference type="NCBIfam" id="TIGR01070">
    <property type="entry name" value="mutS1"/>
    <property type="match status" value="1"/>
</dbReference>
<dbReference type="Gene3D" id="3.40.50.300">
    <property type="entry name" value="P-loop containing nucleotide triphosphate hydrolases"/>
    <property type="match status" value="1"/>
</dbReference>
<dbReference type="FunFam" id="3.40.1170.10:FF:000001">
    <property type="entry name" value="DNA mismatch repair protein MutS"/>
    <property type="match status" value="1"/>
</dbReference>
<dbReference type="GO" id="GO:0003684">
    <property type="term" value="F:damaged DNA binding"/>
    <property type="evidence" value="ECO:0007669"/>
    <property type="project" value="UniProtKB-UniRule"/>
</dbReference>
<dbReference type="AlphaFoldDB" id="A0A2V2N4Y8"/>
<dbReference type="SUPFAM" id="SSF53150">
    <property type="entry name" value="DNA repair protein MutS, domain II"/>
    <property type="match status" value="1"/>
</dbReference>
<keyword evidence="5 7" id="KW-0238">DNA-binding</keyword>
<comment type="caution">
    <text evidence="7">Lacks conserved residue(s) required for the propagation of feature annotation.</text>
</comment>
<keyword evidence="2 7" id="KW-0547">Nucleotide-binding</keyword>
<evidence type="ECO:0000259" key="11">
    <source>
        <dbReference type="PROSITE" id="PS00486"/>
    </source>
</evidence>
<dbReference type="Pfam" id="PF05188">
    <property type="entry name" value="MutS_II"/>
    <property type="match status" value="1"/>
</dbReference>
<name>A0A2V2N4Y8_9EURY</name>
<comment type="function">
    <text evidence="7">This protein is involved in the repair of mismatches in DNA. It is possible that it carries out the mismatch recognition step. This protein has a weak ATPase activity.</text>
</comment>
<dbReference type="Pfam" id="PF05192">
    <property type="entry name" value="MutS_III"/>
    <property type="match status" value="1"/>
</dbReference>
<evidence type="ECO:0000256" key="2">
    <source>
        <dbReference type="ARBA" id="ARBA00022741"/>
    </source>
</evidence>
<feature type="region of interest" description="Disordered" evidence="10">
    <location>
        <begin position="1"/>
        <end position="22"/>
    </location>
</feature>
<dbReference type="SUPFAM" id="SSF48334">
    <property type="entry name" value="DNA repair protein MutS, domain III"/>
    <property type="match status" value="1"/>
</dbReference>